<evidence type="ECO:0000313" key="2">
    <source>
        <dbReference type="Proteomes" id="UP000660047"/>
    </source>
</evidence>
<organism evidence="1 2">
    <name type="scientific">Coprococcus eutactus</name>
    <dbReference type="NCBI Taxonomy" id="33043"/>
    <lineage>
        <taxon>Bacteria</taxon>
        <taxon>Bacillati</taxon>
        <taxon>Bacillota</taxon>
        <taxon>Clostridia</taxon>
        <taxon>Lachnospirales</taxon>
        <taxon>Lachnospiraceae</taxon>
        <taxon>Coprococcus</taxon>
    </lineage>
</organism>
<dbReference type="EMBL" id="BLYL01000011">
    <property type="protein sequence ID" value="GFO94894.1"/>
    <property type="molecule type" value="Genomic_DNA"/>
</dbReference>
<reference evidence="1" key="1">
    <citation type="submission" date="2020-06" db="EMBL/GenBank/DDBJ databases">
        <title>Characterization of fructooligosaccharide metabolism and fructooligosaccharide-degrading enzymes in human commensal butyrate producers.</title>
        <authorList>
            <person name="Tanno H."/>
            <person name="Fujii T."/>
            <person name="Hirano K."/>
            <person name="Maeno S."/>
            <person name="Tonozuka T."/>
            <person name="Sakamoto M."/>
            <person name="Ohkuma M."/>
            <person name="Tochio T."/>
            <person name="Endo A."/>
        </authorList>
    </citation>
    <scope>NUCLEOTIDE SEQUENCE</scope>
    <source>
        <strain evidence="1">JCM 31265</strain>
    </source>
</reference>
<protein>
    <submittedName>
        <fullName evidence="1">Uncharacterized protein</fullName>
    </submittedName>
</protein>
<evidence type="ECO:0000313" key="1">
    <source>
        <dbReference type="EMBL" id="GFO94894.1"/>
    </source>
</evidence>
<gene>
    <name evidence="1" type="ORF">COEU31_19400</name>
</gene>
<proteinExistence type="predicted"/>
<dbReference type="Proteomes" id="UP000660047">
    <property type="component" value="Unassembled WGS sequence"/>
</dbReference>
<comment type="caution">
    <text evidence="1">The sequence shown here is derived from an EMBL/GenBank/DDBJ whole genome shotgun (WGS) entry which is preliminary data.</text>
</comment>
<dbReference type="AlphaFoldDB" id="A0AAI9NZ65"/>
<accession>A0AAI9NZ65</accession>
<sequence>MRVCEICNAKKEDRIIAGMSICNNCFTRLQGLRNGNEDDLLFFRDPINVSKFSHNAKEYIDEVATDIEKSHRTAEEIIIERKRMQEDEMEKQEYARSLIGLYEYAVETILNEDHGCVDAKRMTELINKRAREGWKLHTVYSNELGKNALKVLGLVENSTACEDVLVFERKLMDK</sequence>
<name>A0AAI9NZ65_9FIRM</name>
<dbReference type="RefSeq" id="WP_055224314.1">
    <property type="nucleotide sequence ID" value="NZ_BLYL01000011.1"/>
</dbReference>